<dbReference type="InterPro" id="IPR020904">
    <property type="entry name" value="Sc_DH/Rdtase_CS"/>
</dbReference>
<evidence type="ECO:0000313" key="3">
    <source>
        <dbReference type="EMBL" id="MEX0407493.1"/>
    </source>
</evidence>
<protein>
    <submittedName>
        <fullName evidence="3">SDR family oxidoreductase</fullName>
    </submittedName>
</protein>
<dbReference type="Pfam" id="PF13561">
    <property type="entry name" value="adh_short_C2"/>
    <property type="match status" value="1"/>
</dbReference>
<evidence type="ECO:0000256" key="2">
    <source>
        <dbReference type="ARBA" id="ARBA00023002"/>
    </source>
</evidence>
<dbReference type="NCBIfam" id="NF005559">
    <property type="entry name" value="PRK07231.1"/>
    <property type="match status" value="1"/>
</dbReference>
<dbReference type="PANTHER" id="PTHR24321">
    <property type="entry name" value="DEHYDROGENASES, SHORT CHAIN"/>
    <property type="match status" value="1"/>
</dbReference>
<dbReference type="InterPro" id="IPR036291">
    <property type="entry name" value="NAD(P)-bd_dom_sf"/>
</dbReference>
<keyword evidence="2" id="KW-0560">Oxidoreductase</keyword>
<dbReference type="PROSITE" id="PS00061">
    <property type="entry name" value="ADH_SHORT"/>
    <property type="match status" value="1"/>
</dbReference>
<comment type="similarity">
    <text evidence="1">Belongs to the short-chain dehydrogenases/reductases (SDR) family.</text>
</comment>
<evidence type="ECO:0000256" key="1">
    <source>
        <dbReference type="ARBA" id="ARBA00006484"/>
    </source>
</evidence>
<dbReference type="PRINTS" id="PR00080">
    <property type="entry name" value="SDRFAMILY"/>
</dbReference>
<dbReference type="EMBL" id="JBDPGJ010000004">
    <property type="protein sequence ID" value="MEX0407493.1"/>
    <property type="molecule type" value="Genomic_DNA"/>
</dbReference>
<evidence type="ECO:0000313" key="4">
    <source>
        <dbReference type="Proteomes" id="UP001556692"/>
    </source>
</evidence>
<sequence>MRLAGKIALVTGAASGLGAATARRFVEEGAKVCVGDILEPEASAVVEGLGGNAFFQRLDVTDEGSWKAAVEAILGRHGRLDILVNNAGTGPGTTDLFEDSAWERQIAINTKGPFLGIKAVVPTMQSQGGGAIVNISSISAKVGMGLHLGYGGSKGAVLGMSKSAAVQFARDGIRVNAVMPGVMPPMRNSTVKADPATRQRMLDAVPLGRMGEVEDIANAVLFLVSDEAKYITGAELPVDGGYLAR</sequence>
<comment type="caution">
    <text evidence="3">The sequence shown here is derived from an EMBL/GenBank/DDBJ whole genome shotgun (WGS) entry which is preliminary data.</text>
</comment>
<dbReference type="InterPro" id="IPR002347">
    <property type="entry name" value="SDR_fam"/>
</dbReference>
<organism evidence="3 4">
    <name type="scientific">Aquibium pacificus</name>
    <dbReference type="NCBI Taxonomy" id="3153579"/>
    <lineage>
        <taxon>Bacteria</taxon>
        <taxon>Pseudomonadati</taxon>
        <taxon>Pseudomonadota</taxon>
        <taxon>Alphaproteobacteria</taxon>
        <taxon>Hyphomicrobiales</taxon>
        <taxon>Phyllobacteriaceae</taxon>
        <taxon>Aquibium</taxon>
    </lineage>
</organism>
<accession>A0ABV3SL40</accession>
<reference evidence="3 4" key="1">
    <citation type="submission" date="2024-05" db="EMBL/GenBank/DDBJ databases">
        <authorList>
            <person name="Jiang F."/>
        </authorList>
    </citation>
    <scope>NUCLEOTIDE SEQUENCE [LARGE SCALE GENOMIC DNA]</scope>
    <source>
        <strain evidence="3 4">LZ166</strain>
    </source>
</reference>
<dbReference type="Proteomes" id="UP001556692">
    <property type="component" value="Unassembled WGS sequence"/>
</dbReference>
<dbReference type="RefSeq" id="WP_367955372.1">
    <property type="nucleotide sequence ID" value="NZ_JBDPGJ010000004.1"/>
</dbReference>
<name>A0ABV3SL40_9HYPH</name>
<dbReference type="SUPFAM" id="SSF51735">
    <property type="entry name" value="NAD(P)-binding Rossmann-fold domains"/>
    <property type="match status" value="1"/>
</dbReference>
<dbReference type="PRINTS" id="PR00081">
    <property type="entry name" value="GDHRDH"/>
</dbReference>
<dbReference type="PANTHER" id="PTHR24321:SF15">
    <property type="entry name" value="OXIDOREDUCTASE UCPA"/>
    <property type="match status" value="1"/>
</dbReference>
<gene>
    <name evidence="3" type="ORF">ABGN05_17675</name>
</gene>
<keyword evidence="4" id="KW-1185">Reference proteome</keyword>
<proteinExistence type="inferred from homology"/>
<dbReference type="Gene3D" id="3.40.50.720">
    <property type="entry name" value="NAD(P)-binding Rossmann-like Domain"/>
    <property type="match status" value="1"/>
</dbReference>